<reference evidence="3 4" key="1">
    <citation type="submission" date="2019-04" db="EMBL/GenBank/DDBJ databases">
        <title>Draft, Whole-Genome Sequence of the Anthracene-degrading Mycobacterium frederiksbergense LB501T, Isolated from a Polycyclic Aromatic Hydrocarbon (PAH)-Contaminated Soil.</title>
        <authorList>
            <person name="Augelletti F."/>
        </authorList>
    </citation>
    <scope>NUCLEOTIDE SEQUENCE [LARGE SCALE GENOMIC DNA]</scope>
    <source>
        <strain evidence="3 4">LB 501T</strain>
        <plasmid evidence="3 4">unnamed1</plasmid>
    </source>
</reference>
<accession>A0A6H0RZ26</accession>
<feature type="transmembrane region" description="Helical" evidence="2">
    <location>
        <begin position="119"/>
        <end position="141"/>
    </location>
</feature>
<gene>
    <name evidence="3" type="ORF">EXE63_00085</name>
</gene>
<dbReference type="Proteomes" id="UP000501849">
    <property type="component" value="Plasmid unnamed1"/>
</dbReference>
<feature type="compositionally biased region" description="Low complexity" evidence="1">
    <location>
        <begin position="33"/>
        <end position="45"/>
    </location>
</feature>
<keyword evidence="2" id="KW-1133">Transmembrane helix</keyword>
<geneLocation type="plasmid" evidence="3 4">
    <name>unnamed1</name>
</geneLocation>
<proteinExistence type="predicted"/>
<protein>
    <submittedName>
        <fullName evidence="3">DUF4878 domain-containing protein</fullName>
    </submittedName>
</protein>
<feature type="compositionally biased region" description="Low complexity" evidence="1">
    <location>
        <begin position="98"/>
        <end position="112"/>
    </location>
</feature>
<keyword evidence="2" id="KW-0812">Transmembrane</keyword>
<feature type="region of interest" description="Disordered" evidence="1">
    <location>
        <begin position="389"/>
        <end position="421"/>
    </location>
</feature>
<feature type="region of interest" description="Disordered" evidence="1">
    <location>
        <begin position="1"/>
        <end position="112"/>
    </location>
</feature>
<evidence type="ECO:0000256" key="2">
    <source>
        <dbReference type="SAM" id="Phobius"/>
    </source>
</evidence>
<dbReference type="KEGG" id="mfre:EXE63_00085"/>
<sequence>MTNPPNAPGGWPGPEDPTVVTPQFQRPAPPQPQQAQPAAGWGQAPTPNPATPHNSWGTQPQPPAAGTPPAPAQGWAGSQQPLAAGTPAQGWASPPPQGWAGAPAGTGAKPPSAGRRRKLIIAAVAAVVLVITAVVAVPRLFGGASSMTAAETVTAYLEALAAGDAEQALSFSKSEPANADLLTSEVLAKQIAKMPISDIRILDDGEDMAGIGMAIVKVAVKFGNQLSDSTVRLSKVEETWKIDEAINKIEILSPNAADETLTLFGKELSKGEAFYVFPGFIEVGSSNEYIDVTADSPLLTGSMLSFRPTYELNDDGTEAVSAAVADAFAACEKSKLLNPPACPVKLNEYSAVDGTVTWGKSDLSGVSIGELSPYDLTVRLSGKVATPVSFQTRDGGTESGTAESSMYNSVDVSTSPPTIGR</sequence>
<keyword evidence="3" id="KW-0614">Plasmid</keyword>
<dbReference type="RefSeq" id="WP_168140282.1">
    <property type="nucleotide sequence ID" value="NZ_CP038797.1"/>
</dbReference>
<name>A0A6H0RZ26_9MYCO</name>
<evidence type="ECO:0000313" key="4">
    <source>
        <dbReference type="Proteomes" id="UP000501849"/>
    </source>
</evidence>
<evidence type="ECO:0000256" key="1">
    <source>
        <dbReference type="SAM" id="MobiDB-lite"/>
    </source>
</evidence>
<feature type="compositionally biased region" description="Pro residues" evidence="1">
    <location>
        <begin position="60"/>
        <end position="71"/>
    </location>
</feature>
<dbReference type="EMBL" id="CP038797">
    <property type="protein sequence ID" value="QIV79489.1"/>
    <property type="molecule type" value="Genomic_DNA"/>
</dbReference>
<keyword evidence="4" id="KW-1185">Reference proteome</keyword>
<organism evidence="3 4">
    <name type="scientific">Mycolicibacterium frederiksbergense</name>
    <dbReference type="NCBI Taxonomy" id="117567"/>
    <lineage>
        <taxon>Bacteria</taxon>
        <taxon>Bacillati</taxon>
        <taxon>Actinomycetota</taxon>
        <taxon>Actinomycetes</taxon>
        <taxon>Mycobacteriales</taxon>
        <taxon>Mycobacteriaceae</taxon>
        <taxon>Mycolicibacterium</taxon>
    </lineage>
</organism>
<evidence type="ECO:0000313" key="3">
    <source>
        <dbReference type="EMBL" id="QIV79489.1"/>
    </source>
</evidence>
<dbReference type="AlphaFoldDB" id="A0A6H0RZ26"/>
<keyword evidence="2" id="KW-0472">Membrane</keyword>